<sequence>MFNRVGELFLVRPHSLTEEELSLYKEFSFQNFLFFKEHFEQDFQAYLEELKKRVKKLKLLAVDQEGGRVARISGEFEAPLEMAKKSEKEGLEIFKSWAERIAKSLKEHKLNTNLAPVVDLAEEEAEDFLRGRTLGGDPYKVTHLASLFIKTHQKWGIKTTLKHFPGLGEVKIDPHKELPVKEKVSPKDLIPYIELSQEVDFIMTTHLILREWDNFPITFSSRAVKFLRENLSYRGAILTDDLNMGALKELELPERIVRAIASGHNLLIFCGSFQELISALEDLKPELEKSSYLRSKIKESLTILERY</sequence>
<dbReference type="InterPro" id="IPR001764">
    <property type="entry name" value="Glyco_hydro_3_N"/>
</dbReference>
<evidence type="ECO:0000256" key="1">
    <source>
        <dbReference type="ARBA" id="ARBA00005336"/>
    </source>
</evidence>
<feature type="domain" description="Glycoside hydrolase family 3 N-terminal" evidence="4">
    <location>
        <begin position="48"/>
        <end position="283"/>
    </location>
</feature>
<dbReference type="SUPFAM" id="SSF51445">
    <property type="entry name" value="(Trans)glycosidases"/>
    <property type="match status" value="1"/>
</dbReference>
<organism evidence="5">
    <name type="scientific">Caldimicrobium thiodismutans</name>
    <dbReference type="NCBI Taxonomy" id="1653476"/>
    <lineage>
        <taxon>Bacteria</taxon>
        <taxon>Pseudomonadati</taxon>
        <taxon>Thermodesulfobacteriota</taxon>
        <taxon>Thermodesulfobacteria</taxon>
        <taxon>Thermodesulfobacteriales</taxon>
        <taxon>Thermodesulfobacteriaceae</taxon>
        <taxon>Caldimicrobium</taxon>
    </lineage>
</organism>
<gene>
    <name evidence="5" type="ORF">ENT73_03425</name>
</gene>
<evidence type="ECO:0000313" key="5">
    <source>
        <dbReference type="EMBL" id="HGV55121.1"/>
    </source>
</evidence>
<dbReference type="Gene3D" id="3.20.20.300">
    <property type="entry name" value="Glycoside hydrolase, family 3, N-terminal domain"/>
    <property type="match status" value="1"/>
</dbReference>
<name>A0A832GN63_9BACT</name>
<comment type="caution">
    <text evidence="5">The sequence shown here is derived from an EMBL/GenBank/DDBJ whole genome shotgun (WGS) entry which is preliminary data.</text>
</comment>
<accession>A0A832GN63</accession>
<proteinExistence type="inferred from homology"/>
<evidence type="ECO:0000256" key="2">
    <source>
        <dbReference type="ARBA" id="ARBA00022801"/>
    </source>
</evidence>
<evidence type="ECO:0000256" key="3">
    <source>
        <dbReference type="ARBA" id="ARBA00023295"/>
    </source>
</evidence>
<dbReference type="InterPro" id="IPR050226">
    <property type="entry name" value="NagZ_Beta-hexosaminidase"/>
</dbReference>
<dbReference type="GO" id="GO:0005975">
    <property type="term" value="P:carbohydrate metabolic process"/>
    <property type="evidence" value="ECO:0007669"/>
    <property type="project" value="InterPro"/>
</dbReference>
<comment type="similarity">
    <text evidence="1">Belongs to the glycosyl hydrolase 3 family.</text>
</comment>
<dbReference type="GO" id="GO:0009254">
    <property type="term" value="P:peptidoglycan turnover"/>
    <property type="evidence" value="ECO:0007669"/>
    <property type="project" value="TreeGrafter"/>
</dbReference>
<keyword evidence="2 5" id="KW-0378">Hydrolase</keyword>
<dbReference type="PANTHER" id="PTHR30480">
    <property type="entry name" value="BETA-HEXOSAMINIDASE-RELATED"/>
    <property type="match status" value="1"/>
</dbReference>
<dbReference type="EMBL" id="DSZU01000057">
    <property type="protein sequence ID" value="HGV55121.1"/>
    <property type="molecule type" value="Genomic_DNA"/>
</dbReference>
<evidence type="ECO:0000259" key="4">
    <source>
        <dbReference type="Pfam" id="PF00933"/>
    </source>
</evidence>
<reference evidence="5" key="1">
    <citation type="journal article" date="2020" name="mSystems">
        <title>Genome- and Community-Level Interaction Insights into Carbon Utilization and Element Cycling Functions of Hydrothermarchaeota in Hydrothermal Sediment.</title>
        <authorList>
            <person name="Zhou Z."/>
            <person name="Liu Y."/>
            <person name="Xu W."/>
            <person name="Pan J."/>
            <person name="Luo Z.H."/>
            <person name="Li M."/>
        </authorList>
    </citation>
    <scope>NUCLEOTIDE SEQUENCE [LARGE SCALE GENOMIC DNA]</scope>
    <source>
        <strain evidence="5">SpSt-605</strain>
    </source>
</reference>
<dbReference type="Pfam" id="PF00933">
    <property type="entry name" value="Glyco_hydro_3"/>
    <property type="match status" value="1"/>
</dbReference>
<dbReference type="InterPro" id="IPR036962">
    <property type="entry name" value="Glyco_hydro_3_N_sf"/>
</dbReference>
<dbReference type="InterPro" id="IPR017853">
    <property type="entry name" value="GH"/>
</dbReference>
<dbReference type="PANTHER" id="PTHR30480:SF16">
    <property type="entry name" value="GLYCOSIDE HYDROLASE FAMILY 3 DOMAIN PROTEIN"/>
    <property type="match status" value="1"/>
</dbReference>
<protein>
    <submittedName>
        <fullName evidence="5">Glycoside hydrolase family 3 protein</fullName>
    </submittedName>
</protein>
<keyword evidence="3" id="KW-0326">Glycosidase</keyword>
<dbReference type="GO" id="GO:0004553">
    <property type="term" value="F:hydrolase activity, hydrolyzing O-glycosyl compounds"/>
    <property type="evidence" value="ECO:0007669"/>
    <property type="project" value="InterPro"/>
</dbReference>
<dbReference type="AlphaFoldDB" id="A0A832GN63"/>